<evidence type="ECO:0000313" key="7">
    <source>
        <dbReference type="Proteomes" id="UP000681075"/>
    </source>
</evidence>
<gene>
    <name evidence="6" type="ORF">TMPK1_15120</name>
</gene>
<dbReference type="SUPFAM" id="SSF46689">
    <property type="entry name" value="Homeodomain-like"/>
    <property type="match status" value="1"/>
</dbReference>
<evidence type="ECO:0000256" key="1">
    <source>
        <dbReference type="ARBA" id="ARBA00023015"/>
    </source>
</evidence>
<dbReference type="GO" id="GO:0000976">
    <property type="term" value="F:transcription cis-regulatory region binding"/>
    <property type="evidence" value="ECO:0007669"/>
    <property type="project" value="TreeGrafter"/>
</dbReference>
<dbReference type="PANTHER" id="PTHR30055">
    <property type="entry name" value="HTH-TYPE TRANSCRIPTIONAL REGULATOR RUTR"/>
    <property type="match status" value="1"/>
</dbReference>
<dbReference type="PROSITE" id="PS50977">
    <property type="entry name" value="HTH_TETR_2"/>
    <property type="match status" value="1"/>
</dbReference>
<dbReference type="GO" id="GO:0003700">
    <property type="term" value="F:DNA-binding transcription factor activity"/>
    <property type="evidence" value="ECO:0007669"/>
    <property type="project" value="TreeGrafter"/>
</dbReference>
<dbReference type="Proteomes" id="UP000681075">
    <property type="component" value="Unassembled WGS sequence"/>
</dbReference>
<feature type="domain" description="HTH tetR-type" evidence="5">
    <location>
        <begin position="16"/>
        <end position="76"/>
    </location>
</feature>
<keyword evidence="7" id="KW-1185">Reference proteome</keyword>
<feature type="DNA-binding region" description="H-T-H motif" evidence="4">
    <location>
        <begin position="39"/>
        <end position="58"/>
    </location>
</feature>
<dbReference type="Pfam" id="PF00440">
    <property type="entry name" value="TetR_N"/>
    <property type="match status" value="1"/>
</dbReference>
<dbReference type="EMBL" id="BOPV01000001">
    <property type="protein sequence ID" value="GIL39275.1"/>
    <property type="molecule type" value="Genomic_DNA"/>
</dbReference>
<name>A0A8S8XDA5_9PROT</name>
<dbReference type="PRINTS" id="PR00455">
    <property type="entry name" value="HTHTETR"/>
</dbReference>
<protein>
    <submittedName>
        <fullName evidence="6">TetR family transcriptional regulator</fullName>
    </submittedName>
</protein>
<evidence type="ECO:0000259" key="5">
    <source>
        <dbReference type="PROSITE" id="PS50977"/>
    </source>
</evidence>
<comment type="caution">
    <text evidence="6">The sequence shown here is derived from an EMBL/GenBank/DDBJ whole genome shotgun (WGS) entry which is preliminary data.</text>
</comment>
<keyword evidence="3" id="KW-0804">Transcription</keyword>
<accession>A0A8S8XDA5</accession>
<evidence type="ECO:0000256" key="2">
    <source>
        <dbReference type="ARBA" id="ARBA00023125"/>
    </source>
</evidence>
<reference evidence="6" key="1">
    <citation type="submission" date="2021-02" db="EMBL/GenBank/DDBJ databases">
        <title>Genome sequence of Rhodospirillales sp. strain TMPK1 isolated from soil.</title>
        <authorList>
            <person name="Nakai R."/>
            <person name="Kusada H."/>
            <person name="Tamaki H."/>
        </authorList>
    </citation>
    <scope>NUCLEOTIDE SEQUENCE</scope>
    <source>
        <strain evidence="6">TMPK1</strain>
    </source>
</reference>
<dbReference type="PANTHER" id="PTHR30055:SF151">
    <property type="entry name" value="TRANSCRIPTIONAL REGULATORY PROTEIN"/>
    <property type="match status" value="1"/>
</dbReference>
<dbReference type="InterPro" id="IPR009057">
    <property type="entry name" value="Homeodomain-like_sf"/>
</dbReference>
<sequence length="201" mass="22615">MKPRPYRSDVRDSAAAETRAKILAAARDVLADAKQTKLSMETVANRAGVTRLTVYNQFETKQGLLDAAFDDIAEEGGLFELHDIMAGKDPHAALLRVVEIFCRFWGNYGIAMLKLALAASDPDVASNLQERKERRRKLLDTLLSRIFPRDKPARRKELVDTLFALTSFEFYRHLDQPGRSAQQIEAIVCDLAQAALALRKR</sequence>
<dbReference type="InterPro" id="IPR050109">
    <property type="entry name" value="HTH-type_TetR-like_transc_reg"/>
</dbReference>
<keyword evidence="2 4" id="KW-0238">DNA-binding</keyword>
<dbReference type="Gene3D" id="1.10.357.10">
    <property type="entry name" value="Tetracycline Repressor, domain 2"/>
    <property type="match status" value="1"/>
</dbReference>
<dbReference type="RefSeq" id="WP_420242381.1">
    <property type="nucleotide sequence ID" value="NZ_BOPV01000001.1"/>
</dbReference>
<evidence type="ECO:0000313" key="6">
    <source>
        <dbReference type="EMBL" id="GIL39275.1"/>
    </source>
</evidence>
<dbReference type="InterPro" id="IPR001647">
    <property type="entry name" value="HTH_TetR"/>
</dbReference>
<organism evidence="6 7">
    <name type="scientific">Roseiterribacter gracilis</name>
    <dbReference type="NCBI Taxonomy" id="2812848"/>
    <lineage>
        <taxon>Bacteria</taxon>
        <taxon>Pseudomonadati</taxon>
        <taxon>Pseudomonadota</taxon>
        <taxon>Alphaproteobacteria</taxon>
        <taxon>Rhodospirillales</taxon>
        <taxon>Roseiterribacteraceae</taxon>
        <taxon>Roseiterribacter</taxon>
    </lineage>
</organism>
<evidence type="ECO:0000256" key="3">
    <source>
        <dbReference type="ARBA" id="ARBA00023163"/>
    </source>
</evidence>
<keyword evidence="1" id="KW-0805">Transcription regulation</keyword>
<dbReference type="AlphaFoldDB" id="A0A8S8XDA5"/>
<proteinExistence type="predicted"/>
<evidence type="ECO:0000256" key="4">
    <source>
        <dbReference type="PROSITE-ProRule" id="PRU00335"/>
    </source>
</evidence>